<proteinExistence type="predicted"/>
<dbReference type="EMBL" id="BAAATR010000001">
    <property type="protein sequence ID" value="GAA2226693.1"/>
    <property type="molecule type" value="Genomic_DNA"/>
</dbReference>
<accession>A0ABP5Q5P9</accession>
<evidence type="ECO:0000313" key="1">
    <source>
        <dbReference type="EMBL" id="GAA2226693.1"/>
    </source>
</evidence>
<sequence>MDGVPVLGIREWPGGQGVVITGGTAPDGRPDAVIHSYLTGDRRSAPAYVFAQTAGRDQTSAALANLLGRGGRPGPEAVRRLGEYPETAEIDGSPVEAVRHHWSDERIRGLEFTWRGWRVAVLAWERPLDAAFLASLGVRRRV</sequence>
<organism evidence="1 2">
    <name type="scientific">Kitasatospora cystarginea</name>
    <dbReference type="NCBI Taxonomy" id="58350"/>
    <lineage>
        <taxon>Bacteria</taxon>
        <taxon>Bacillati</taxon>
        <taxon>Actinomycetota</taxon>
        <taxon>Actinomycetes</taxon>
        <taxon>Kitasatosporales</taxon>
        <taxon>Streptomycetaceae</taxon>
        <taxon>Kitasatospora</taxon>
    </lineage>
</organism>
<name>A0ABP5Q5P9_9ACTN</name>
<dbReference type="Proteomes" id="UP001500305">
    <property type="component" value="Unassembled WGS sequence"/>
</dbReference>
<comment type="caution">
    <text evidence="1">The sequence shown here is derived from an EMBL/GenBank/DDBJ whole genome shotgun (WGS) entry which is preliminary data.</text>
</comment>
<gene>
    <name evidence="1" type="ORF">GCM10010430_02300</name>
</gene>
<reference evidence="2" key="1">
    <citation type="journal article" date="2019" name="Int. J. Syst. Evol. Microbiol.">
        <title>The Global Catalogue of Microorganisms (GCM) 10K type strain sequencing project: providing services to taxonomists for standard genome sequencing and annotation.</title>
        <authorList>
            <consortium name="The Broad Institute Genomics Platform"/>
            <consortium name="The Broad Institute Genome Sequencing Center for Infectious Disease"/>
            <person name="Wu L."/>
            <person name="Ma J."/>
        </authorList>
    </citation>
    <scope>NUCLEOTIDE SEQUENCE [LARGE SCALE GENOMIC DNA]</scope>
    <source>
        <strain evidence="2">JCM 7356</strain>
    </source>
</reference>
<evidence type="ECO:0000313" key="2">
    <source>
        <dbReference type="Proteomes" id="UP001500305"/>
    </source>
</evidence>
<dbReference type="RefSeq" id="WP_344634232.1">
    <property type="nucleotide sequence ID" value="NZ_BAAATR010000001.1"/>
</dbReference>
<protein>
    <submittedName>
        <fullName evidence="1">Uncharacterized protein</fullName>
    </submittedName>
</protein>
<keyword evidence="2" id="KW-1185">Reference proteome</keyword>